<feature type="signal peptide" evidence="2">
    <location>
        <begin position="1"/>
        <end position="21"/>
    </location>
</feature>
<evidence type="ECO:0000313" key="4">
    <source>
        <dbReference type="Proteomes" id="UP000282818"/>
    </source>
</evidence>
<sequence length="364" mass="39803">MRFPVRPLSYLILCAMLTACGGGGGDDTLLTNPPTDNSGDNGGDNSGGDNGDDGDGGTVDPTPDDDGIVKSNDGDTFSVKNQFIGFYIESPDYDRDDFSVGHIFMQHLTSPGALEGGEPGEAIVSYKYKDCQDRNTITLAGRYNDKDSTYEIGYGTGAVDQTSQVFFTDVGFNEELSAWTGPYDINGSDYVSVDGCINHQLGARGKVEVFPLNTTFYTDGSADYVVEFDSSNPRSIKWNYANFSAEATNLEHITVSIFDKSKVDSLNLFGNIYSLQNQLLLAADDEKDALEELLNTAILTYSPRMTNDLFVWQEIIPGDANSFTLPDSVSLVKDNYYILSITAWSSEDLSNKVYYSSNHVFRAD</sequence>
<gene>
    <name evidence="3" type="ORF">EOE65_12785</name>
</gene>
<protein>
    <recommendedName>
        <fullName evidence="5">DUF4465 domain-containing protein</fullName>
    </recommendedName>
</protein>
<dbReference type="Proteomes" id="UP000282818">
    <property type="component" value="Unassembled WGS sequence"/>
</dbReference>
<accession>A0A437Q617</accession>
<feature type="compositionally biased region" description="Gly residues" evidence="1">
    <location>
        <begin position="40"/>
        <end position="49"/>
    </location>
</feature>
<reference evidence="3 4" key="1">
    <citation type="submission" date="2019-01" db="EMBL/GenBank/DDBJ databases">
        <authorList>
            <person name="Chen W.-M."/>
        </authorList>
    </citation>
    <scope>NUCLEOTIDE SEQUENCE [LARGE SCALE GENOMIC DNA]</scope>
    <source>
        <strain evidence="3 4">HPM-16</strain>
    </source>
</reference>
<feature type="compositionally biased region" description="Low complexity" evidence="1">
    <location>
        <begin position="28"/>
        <end position="39"/>
    </location>
</feature>
<evidence type="ECO:0008006" key="5">
    <source>
        <dbReference type="Google" id="ProtNLM"/>
    </source>
</evidence>
<comment type="caution">
    <text evidence="3">The sequence shown here is derived from an EMBL/GenBank/DDBJ whole genome shotgun (WGS) entry which is preliminary data.</text>
</comment>
<dbReference type="PROSITE" id="PS51257">
    <property type="entry name" value="PROKAR_LIPOPROTEIN"/>
    <property type="match status" value="1"/>
</dbReference>
<dbReference type="AlphaFoldDB" id="A0A437Q617"/>
<proteinExistence type="predicted"/>
<keyword evidence="2" id="KW-0732">Signal</keyword>
<name>A0A437Q617_9GAMM</name>
<evidence type="ECO:0000313" key="3">
    <source>
        <dbReference type="EMBL" id="RVU29937.1"/>
    </source>
</evidence>
<evidence type="ECO:0000256" key="2">
    <source>
        <dbReference type="SAM" id="SignalP"/>
    </source>
</evidence>
<organism evidence="3 4">
    <name type="scientific">Neptunomonas marina</name>
    <dbReference type="NCBI Taxonomy" id="1815562"/>
    <lineage>
        <taxon>Bacteria</taxon>
        <taxon>Pseudomonadati</taxon>
        <taxon>Pseudomonadota</taxon>
        <taxon>Gammaproteobacteria</taxon>
        <taxon>Oceanospirillales</taxon>
        <taxon>Oceanospirillaceae</taxon>
        <taxon>Neptunomonas</taxon>
    </lineage>
</organism>
<feature type="region of interest" description="Disordered" evidence="1">
    <location>
        <begin position="28"/>
        <end position="73"/>
    </location>
</feature>
<dbReference type="RefSeq" id="WP_127694722.1">
    <property type="nucleotide sequence ID" value="NZ_SACQ01000006.1"/>
</dbReference>
<keyword evidence="4" id="KW-1185">Reference proteome</keyword>
<dbReference type="EMBL" id="SACQ01000006">
    <property type="protein sequence ID" value="RVU29937.1"/>
    <property type="molecule type" value="Genomic_DNA"/>
</dbReference>
<feature type="chain" id="PRO_5019083885" description="DUF4465 domain-containing protein" evidence="2">
    <location>
        <begin position="22"/>
        <end position="364"/>
    </location>
</feature>
<evidence type="ECO:0000256" key="1">
    <source>
        <dbReference type="SAM" id="MobiDB-lite"/>
    </source>
</evidence>